<feature type="compositionally biased region" description="Pro residues" evidence="1">
    <location>
        <begin position="471"/>
        <end position="506"/>
    </location>
</feature>
<comment type="caution">
    <text evidence="3">The sequence shown here is derived from an EMBL/GenBank/DDBJ whole genome shotgun (WGS) entry which is preliminary data.</text>
</comment>
<feature type="region of interest" description="Disordered" evidence="1">
    <location>
        <begin position="464"/>
        <end position="518"/>
    </location>
</feature>
<dbReference type="SUPFAM" id="SSF53067">
    <property type="entry name" value="Actin-like ATPase domain"/>
    <property type="match status" value="2"/>
</dbReference>
<accession>A0A1V6C5T1</accession>
<dbReference type="PANTHER" id="PTHR32432:SF3">
    <property type="entry name" value="ETHANOLAMINE UTILIZATION PROTEIN EUTJ"/>
    <property type="match status" value="1"/>
</dbReference>
<keyword evidence="2" id="KW-0472">Membrane</keyword>
<dbReference type="AlphaFoldDB" id="A0A1V6C5T1"/>
<name>A0A1V6C5T1_UNCT6</name>
<dbReference type="InterPro" id="IPR050696">
    <property type="entry name" value="FtsA/MreB"/>
</dbReference>
<evidence type="ECO:0000256" key="1">
    <source>
        <dbReference type="SAM" id="MobiDB-lite"/>
    </source>
</evidence>
<dbReference type="EMBL" id="MWDQ01000138">
    <property type="protein sequence ID" value="OQB72194.1"/>
    <property type="molecule type" value="Genomic_DNA"/>
</dbReference>
<dbReference type="PANTHER" id="PTHR32432">
    <property type="entry name" value="CELL DIVISION PROTEIN FTSA-RELATED"/>
    <property type="match status" value="1"/>
</dbReference>
<protein>
    <submittedName>
        <fullName evidence="3">Competence protein A</fullName>
    </submittedName>
</protein>
<keyword evidence="2" id="KW-0812">Transmembrane</keyword>
<dbReference type="Gene3D" id="3.30.420.40">
    <property type="match status" value="2"/>
</dbReference>
<evidence type="ECO:0000256" key="2">
    <source>
        <dbReference type="SAM" id="Phobius"/>
    </source>
</evidence>
<feature type="transmembrane region" description="Helical" evidence="2">
    <location>
        <begin position="357"/>
        <end position="376"/>
    </location>
</feature>
<feature type="compositionally biased region" description="Low complexity" evidence="1">
    <location>
        <begin position="507"/>
        <end position="518"/>
    </location>
</feature>
<keyword evidence="2" id="KW-1133">Transmembrane helix</keyword>
<dbReference type="Gene3D" id="3.30.1490.300">
    <property type="match status" value="1"/>
</dbReference>
<dbReference type="InterPro" id="IPR005883">
    <property type="entry name" value="PilM"/>
</dbReference>
<organism evidence="3">
    <name type="scientific">candidate division TA06 bacterium ADurb.Bin131</name>
    <dbReference type="NCBI Taxonomy" id="1852827"/>
    <lineage>
        <taxon>Bacteria</taxon>
        <taxon>Bacteria division TA06</taxon>
    </lineage>
</organism>
<dbReference type="Proteomes" id="UP000485562">
    <property type="component" value="Unassembled WGS sequence"/>
</dbReference>
<dbReference type="InterPro" id="IPR043129">
    <property type="entry name" value="ATPase_NBD"/>
</dbReference>
<evidence type="ECO:0000313" key="3">
    <source>
        <dbReference type="EMBL" id="OQB72194.1"/>
    </source>
</evidence>
<reference evidence="3" key="1">
    <citation type="submission" date="2017-02" db="EMBL/GenBank/DDBJ databases">
        <title>Delving into the versatile metabolic prowess of the omnipresent phylum Bacteroidetes.</title>
        <authorList>
            <person name="Nobu M.K."/>
            <person name="Mei R."/>
            <person name="Narihiro T."/>
            <person name="Kuroda K."/>
            <person name="Liu W.-T."/>
        </authorList>
    </citation>
    <scope>NUCLEOTIDE SEQUENCE</scope>
    <source>
        <strain evidence="3">ADurb.Bin131</strain>
    </source>
</reference>
<gene>
    <name evidence="3" type="ORF">BWX89_01437</name>
</gene>
<sequence>MQIGKQKRLVFDFGTLHIRAIDLVPGRNGKKFTINFYDEYEGPQFPYDARVPVLRTEGREFVKSLGVKKALVSLPGRGILIRVITVPKVPLNKLRDILKFEIQQQIPFPIEVVSWSYQIIGEAEKSFQVLLCAAKKDLINDFVAHLIPFGLVLETLDTDFFALYNLYRLSPLYSPEECQIILDLGAQTTNLIINQKERILMRSLTTTGDSITTSLSESQKIEFPDAEKMKIEQGMNSPVVASLVDSLNTELQNSIDYWRFTLKGPELNSFLICGGASKMKGIREYLEQKTKVPVSYLNPLEFCDVHPDYQEVLSDKGPDIAVACGIALKTLRETVIDIDMLPVEILRMREFAENRPYIFLSTIMAVALTLTPLFFLRTEQTAYENYKVELDTSLKEYEQFKPEVESLQKSISDIKGKLGVVQNLFEKKVLWLVRIMEIGNSLPSSRIYLNNVYPAGTQVAQTIPAGQGPAPGAPPAAPEMPPAAPGAPPAAPGAPPVAPGMPPGVPEPAMQAPAQTTPPASLPENVGVLTLEGEVVAADIRGAFSDLKFFVQKLSGLDFFSEVVIDSCELDRDTGKLKFLLTAKVK</sequence>
<proteinExistence type="predicted"/>
<dbReference type="Pfam" id="PF11104">
    <property type="entry name" value="PilM_2"/>
    <property type="match status" value="1"/>
</dbReference>
<dbReference type="CDD" id="cd24049">
    <property type="entry name" value="ASKHA_NBD_PilM"/>
    <property type="match status" value="1"/>
</dbReference>